<feature type="domain" description="Beta-lactamase-related" evidence="3">
    <location>
        <begin position="68"/>
        <end position="371"/>
    </location>
</feature>
<keyword evidence="6" id="KW-1185">Reference proteome</keyword>
<protein>
    <submittedName>
        <fullName evidence="5">Beta-lactamase/transpeptidase-like protein</fullName>
    </submittedName>
</protein>
<dbReference type="InterPro" id="IPR001466">
    <property type="entry name" value="Beta-lactam-related"/>
</dbReference>
<evidence type="ECO:0000256" key="1">
    <source>
        <dbReference type="ARBA" id="ARBA00038473"/>
    </source>
</evidence>
<dbReference type="Gene3D" id="3.40.710.10">
    <property type="entry name" value="DD-peptidase/beta-lactamase superfamily"/>
    <property type="match status" value="1"/>
</dbReference>
<keyword evidence="2" id="KW-0732">Signal</keyword>
<comment type="similarity">
    <text evidence="1">Belongs to the beta-lactamase family.</text>
</comment>
<dbReference type="SUPFAM" id="SSF56601">
    <property type="entry name" value="beta-lactamase/transpeptidase-like"/>
    <property type="match status" value="1"/>
</dbReference>
<dbReference type="Pfam" id="PF00144">
    <property type="entry name" value="Beta-lactamase"/>
    <property type="match status" value="1"/>
</dbReference>
<dbReference type="Pfam" id="PF26335">
    <property type="entry name" value="ARB_00930_C"/>
    <property type="match status" value="1"/>
</dbReference>
<proteinExistence type="inferred from homology"/>
<evidence type="ECO:0000313" key="5">
    <source>
        <dbReference type="EMBL" id="RAR12265.1"/>
    </source>
</evidence>
<feature type="domain" description="Beta-lactamase-like ARB-00930-like C-terminal" evidence="4">
    <location>
        <begin position="400"/>
        <end position="541"/>
    </location>
</feature>
<accession>A0A364N593</accession>
<dbReference type="InterPro" id="IPR012338">
    <property type="entry name" value="Beta-lactam/transpept-like"/>
</dbReference>
<feature type="chain" id="PRO_5017048921" evidence="2">
    <location>
        <begin position="19"/>
        <end position="542"/>
    </location>
</feature>
<gene>
    <name evidence="5" type="ORF">DDE83_004153</name>
</gene>
<dbReference type="InterPro" id="IPR058664">
    <property type="entry name" value="ARB_00930-like_C"/>
</dbReference>
<dbReference type="EMBL" id="QGDH01000050">
    <property type="protein sequence ID" value="RAR12265.1"/>
    <property type="molecule type" value="Genomic_DNA"/>
</dbReference>
<organism evidence="5 6">
    <name type="scientific">Stemphylium lycopersici</name>
    <name type="common">Tomato gray leaf spot disease fungus</name>
    <name type="synonym">Thyrospora lycopersici</name>
    <dbReference type="NCBI Taxonomy" id="183478"/>
    <lineage>
        <taxon>Eukaryota</taxon>
        <taxon>Fungi</taxon>
        <taxon>Dikarya</taxon>
        <taxon>Ascomycota</taxon>
        <taxon>Pezizomycotina</taxon>
        <taxon>Dothideomycetes</taxon>
        <taxon>Pleosporomycetidae</taxon>
        <taxon>Pleosporales</taxon>
        <taxon>Pleosporineae</taxon>
        <taxon>Pleosporaceae</taxon>
        <taxon>Stemphylium</taxon>
    </lineage>
</organism>
<dbReference type="PANTHER" id="PTHR22935">
    <property type="entry name" value="PENICILLIN-BINDING PROTEIN"/>
    <property type="match status" value="1"/>
</dbReference>
<sequence>MITVTISTFFFLIAPSLSLCPPPGAILPPPTLASYASDFRLPDAAFQNLTFLNSTSFAVQASIGITTVFQYEHSAPGREVNQSLFDTQFRLASATKLITALALELSKDTISLDDPITRFVPGLEKELYGDVTVKALADHTSGLGRFGYVGDLAYSESAASLGLPNITNTLPGCDPFPGGRICTDAQVLAMFNNRAYAPHSPHSRAMYSNIGYMLLGKALETVYNTSYEDVIQTLILDPVGMSKSTFAVPATNGTAMLPRRPEDAGWFVSEFANLNPTGGLWSTPNEMLRFLHALQNGALLRKPALRAWMQPTTFSRSPLQYVGVGWEVFRIADLPLDFPRAVDVYTKSGGVPGYGSYVALIPEFDIAVTVNAAGGEISYSPIELLGTVVTALVPYADALAREQAAVKYAGTYKSSAPTSNDTMTISASSGPGLSIDALMVNGVPVLQALAGSEKIPFENFSARVYPTDPDSLGTEAESWRMFLDQKVPEQKLWGGLECRSWNRGDTARYVGEPLDTFVFHVEGDEVVSVELLGWRATLVKVN</sequence>
<feature type="signal peptide" evidence="2">
    <location>
        <begin position="1"/>
        <end position="18"/>
    </location>
</feature>
<dbReference type="PANTHER" id="PTHR22935:SF95">
    <property type="entry name" value="BETA-LACTAMASE-LIKE 1-RELATED"/>
    <property type="match status" value="1"/>
</dbReference>
<name>A0A364N593_STELY</name>
<reference evidence="6" key="1">
    <citation type="submission" date="2018-05" db="EMBL/GenBank/DDBJ databases">
        <title>Draft genome sequence of Stemphylium lycopersici strain CIDEFI 213.</title>
        <authorList>
            <person name="Medina R."/>
            <person name="Franco M.E.E."/>
            <person name="Lucentini C.G."/>
            <person name="Saparrat M.C.N."/>
            <person name="Balatti P.A."/>
        </authorList>
    </citation>
    <scope>NUCLEOTIDE SEQUENCE [LARGE SCALE GENOMIC DNA]</scope>
    <source>
        <strain evidence="6">CIDEFI 213</strain>
    </source>
</reference>
<dbReference type="AlphaFoldDB" id="A0A364N593"/>
<comment type="caution">
    <text evidence="5">The sequence shown here is derived from an EMBL/GenBank/DDBJ whole genome shotgun (WGS) entry which is preliminary data.</text>
</comment>
<evidence type="ECO:0000259" key="3">
    <source>
        <dbReference type="Pfam" id="PF00144"/>
    </source>
</evidence>
<dbReference type="Proteomes" id="UP000249619">
    <property type="component" value="Unassembled WGS sequence"/>
</dbReference>
<evidence type="ECO:0000313" key="6">
    <source>
        <dbReference type="Proteomes" id="UP000249619"/>
    </source>
</evidence>
<evidence type="ECO:0000259" key="4">
    <source>
        <dbReference type="Pfam" id="PF26335"/>
    </source>
</evidence>
<evidence type="ECO:0000256" key="2">
    <source>
        <dbReference type="SAM" id="SignalP"/>
    </source>
</evidence>
<dbReference type="STRING" id="183478.A0A364N593"/>
<dbReference type="InterPro" id="IPR051478">
    <property type="entry name" value="Beta-lactamase-like_AB/R"/>
</dbReference>